<dbReference type="InterPro" id="IPR036388">
    <property type="entry name" value="WH-like_DNA-bd_sf"/>
</dbReference>
<comment type="caution">
    <text evidence="3">The sequence shown here is derived from an EMBL/GenBank/DDBJ whole genome shotgun (WGS) entry which is preliminary data.</text>
</comment>
<name>A0A845BMK6_9NEIS</name>
<dbReference type="Proteomes" id="UP000467214">
    <property type="component" value="Unassembled WGS sequence"/>
</dbReference>
<keyword evidence="1" id="KW-0238">DNA-binding</keyword>
<evidence type="ECO:0000313" key="4">
    <source>
        <dbReference type="Proteomes" id="UP000467214"/>
    </source>
</evidence>
<proteinExistence type="predicted"/>
<evidence type="ECO:0000259" key="2">
    <source>
        <dbReference type="PROSITE" id="PS50043"/>
    </source>
</evidence>
<accession>A0A845BMK6</accession>
<reference evidence="3 4" key="1">
    <citation type="submission" date="2019-12" db="EMBL/GenBank/DDBJ databases">
        <title>Neisseriaceae gen. nov. sp. Genome sequencing and assembly.</title>
        <authorList>
            <person name="Liu Z."/>
            <person name="Li A."/>
        </authorList>
    </citation>
    <scope>NUCLEOTIDE SEQUENCE [LARGE SCALE GENOMIC DNA]</scope>
    <source>
        <strain evidence="3 4">B2N2-7</strain>
    </source>
</reference>
<dbReference type="SUPFAM" id="SSF46894">
    <property type="entry name" value="C-terminal effector domain of the bipartite response regulators"/>
    <property type="match status" value="1"/>
</dbReference>
<dbReference type="RefSeq" id="WP_160797101.1">
    <property type="nucleotide sequence ID" value="NZ_WSSB01000009.1"/>
</dbReference>
<sequence length="403" mass="44119">MQPPSSVLSPAPDADLASSGQSNALDSFSQLLGALYETAYDNTTWSKAVALLRDQLDANFVTLIIRPDTSDQAGSMITAGQVFEAHSGLRSQYSYPSPFVDLVSDKVYAIDDLMRENEWRQSLFYHHFCEPYGVFHVMGADIRTLDNGEFKIRVTRPESGAPFSAADKAELTRLLPHIKRTLNIQTRMLATESVGMLYTEAVSRMMVATIILDEKGQVLQSNQIASELLAEGDGLKVYQGKLVASYSTESRELQNMITQNLARQQKPIAAGGTPAMVEAMSLSRPSGRVNLGVVVKAVPSNEWIGGKQRPAVMVYVRDAEKKSEVPLKVTQQLFGLTPAESTLAVHLANGLSLEEAAEELGIRHNTARAHLRSIFSKTGVRRQTELVRIMLNSVSALGQHTLG</sequence>
<feature type="domain" description="HTH luxR-type" evidence="2">
    <location>
        <begin position="329"/>
        <end position="394"/>
    </location>
</feature>
<evidence type="ECO:0000256" key="1">
    <source>
        <dbReference type="ARBA" id="ARBA00023125"/>
    </source>
</evidence>
<dbReference type="GO" id="GO:0006355">
    <property type="term" value="P:regulation of DNA-templated transcription"/>
    <property type="evidence" value="ECO:0007669"/>
    <property type="project" value="InterPro"/>
</dbReference>
<gene>
    <name evidence="3" type="ORF">GQF02_10930</name>
</gene>
<keyword evidence="4" id="KW-1185">Reference proteome</keyword>
<dbReference type="PROSITE" id="PS50043">
    <property type="entry name" value="HTH_LUXR_2"/>
    <property type="match status" value="1"/>
</dbReference>
<dbReference type="InterPro" id="IPR000792">
    <property type="entry name" value="Tscrpt_reg_LuxR_C"/>
</dbReference>
<dbReference type="AlphaFoldDB" id="A0A845BMK6"/>
<dbReference type="Gene3D" id="1.10.10.10">
    <property type="entry name" value="Winged helix-like DNA-binding domain superfamily/Winged helix DNA-binding domain"/>
    <property type="match status" value="1"/>
</dbReference>
<dbReference type="InterPro" id="IPR039420">
    <property type="entry name" value="WalR-like"/>
</dbReference>
<evidence type="ECO:0000313" key="3">
    <source>
        <dbReference type="EMBL" id="MXR37489.1"/>
    </source>
</evidence>
<organism evidence="3 4">
    <name type="scientific">Craterilacuibacter sinensis</name>
    <dbReference type="NCBI Taxonomy" id="2686017"/>
    <lineage>
        <taxon>Bacteria</taxon>
        <taxon>Pseudomonadati</taxon>
        <taxon>Pseudomonadota</taxon>
        <taxon>Betaproteobacteria</taxon>
        <taxon>Neisseriales</taxon>
        <taxon>Neisseriaceae</taxon>
        <taxon>Craterilacuibacter</taxon>
    </lineage>
</organism>
<dbReference type="GO" id="GO:0003677">
    <property type="term" value="F:DNA binding"/>
    <property type="evidence" value="ECO:0007669"/>
    <property type="project" value="UniProtKB-KW"/>
</dbReference>
<protein>
    <submittedName>
        <fullName evidence="3">Helix-turn-helix transcriptional regulator</fullName>
    </submittedName>
</protein>
<dbReference type="InterPro" id="IPR016032">
    <property type="entry name" value="Sig_transdc_resp-reg_C-effctor"/>
</dbReference>
<dbReference type="EMBL" id="WSSB01000009">
    <property type="protein sequence ID" value="MXR37489.1"/>
    <property type="molecule type" value="Genomic_DNA"/>
</dbReference>
<dbReference type="CDD" id="cd06170">
    <property type="entry name" value="LuxR_C_like"/>
    <property type="match status" value="1"/>
</dbReference>
<dbReference type="SMART" id="SM00421">
    <property type="entry name" value="HTH_LUXR"/>
    <property type="match status" value="1"/>
</dbReference>
<dbReference type="Pfam" id="PF00196">
    <property type="entry name" value="GerE"/>
    <property type="match status" value="1"/>
</dbReference>
<dbReference type="PANTHER" id="PTHR43214">
    <property type="entry name" value="TWO-COMPONENT RESPONSE REGULATOR"/>
    <property type="match status" value="1"/>
</dbReference>